<dbReference type="GO" id="GO:0009103">
    <property type="term" value="P:lipopolysaccharide biosynthetic process"/>
    <property type="evidence" value="ECO:0007669"/>
    <property type="project" value="TreeGrafter"/>
</dbReference>
<dbReference type="Pfam" id="PF09314">
    <property type="entry name" value="DUF1972"/>
    <property type="match status" value="1"/>
</dbReference>
<gene>
    <name evidence="3" type="ORF">E3O23_07905</name>
</gene>
<feature type="domain" description="DUF1972" evidence="2">
    <location>
        <begin position="1"/>
        <end position="168"/>
    </location>
</feature>
<protein>
    <submittedName>
        <fullName evidence="3">Glycosyltransferase family 1 protein</fullName>
    </submittedName>
</protein>
<dbReference type="Proteomes" id="UP000297866">
    <property type="component" value="Unassembled WGS sequence"/>
</dbReference>
<dbReference type="InterPro" id="IPR015393">
    <property type="entry name" value="DUF1972"/>
</dbReference>
<comment type="caution">
    <text evidence="3">The sequence shown here is derived from an EMBL/GenBank/DDBJ whole genome shotgun (WGS) entry which is preliminary data.</text>
</comment>
<dbReference type="GO" id="GO:0016757">
    <property type="term" value="F:glycosyltransferase activity"/>
    <property type="evidence" value="ECO:0007669"/>
    <property type="project" value="TreeGrafter"/>
</dbReference>
<evidence type="ECO:0000313" key="4">
    <source>
        <dbReference type="Proteomes" id="UP000297866"/>
    </source>
</evidence>
<reference evidence="3 4" key="1">
    <citation type="submission" date="2019-03" db="EMBL/GenBank/DDBJ databases">
        <title>Genomics of glacier-inhabiting Cryobacterium strains.</title>
        <authorList>
            <person name="Liu Q."/>
            <person name="Xin Y.-H."/>
        </authorList>
    </citation>
    <scope>NUCLEOTIDE SEQUENCE [LARGE SCALE GENOMIC DNA]</scope>
    <source>
        <strain evidence="3 4">Sr47</strain>
    </source>
</reference>
<evidence type="ECO:0000259" key="2">
    <source>
        <dbReference type="Pfam" id="PF09314"/>
    </source>
</evidence>
<proteinExistence type="predicted"/>
<dbReference type="PANTHER" id="PTHR46401:SF2">
    <property type="entry name" value="GLYCOSYLTRANSFERASE WBBK-RELATED"/>
    <property type="match status" value="1"/>
</dbReference>
<accession>A0A4R8UGG9</accession>
<keyword evidence="4" id="KW-1185">Reference proteome</keyword>
<evidence type="ECO:0000313" key="3">
    <source>
        <dbReference type="EMBL" id="TFB51784.1"/>
    </source>
</evidence>
<sequence>MIGTRGVPAAYGGFETAVEEIGHRLVSRGHEVTVYCRTTGEASPRTYRGMDLVHLPSLHLRALETLSHTALSVGHLSRHRRPDVAFVFNAANAPFLPRLRRHNVPTAVHVDGLEWKRGKWGPVGRRYYRWAEEVAVRQADALISDAQGIVDYYQHEFAIPTDLITYGAKILREVPTDLVSDLGLVAGGYHLVVARFEPENHVDVLVEGYLRSGATLPLVVVGSAPYAAEYTSRVARLAASDPRIRLLGGVWNQDLLDQLYAHAVTYLHGHSVGGTNPSLLRAMGAGTAVLAWDVVFNREVLGSNGAYFQDAANLANLIEDAELSPHRTAEIGEGLQGRARALFNWESVTSGYEDLAMRLTEGYSTRGLSRGRTGHSAWSEAYKPTRHPSPAVVRRTII</sequence>
<dbReference type="OrthoDB" id="9792269at2"/>
<dbReference type="AlphaFoldDB" id="A0A4R8UGG9"/>
<dbReference type="PANTHER" id="PTHR46401">
    <property type="entry name" value="GLYCOSYLTRANSFERASE WBBK-RELATED"/>
    <property type="match status" value="1"/>
</dbReference>
<keyword evidence="1 3" id="KW-0808">Transferase</keyword>
<dbReference type="SUPFAM" id="SSF53756">
    <property type="entry name" value="UDP-Glycosyltransferase/glycogen phosphorylase"/>
    <property type="match status" value="1"/>
</dbReference>
<dbReference type="EMBL" id="SOEZ01000039">
    <property type="protein sequence ID" value="TFB51784.1"/>
    <property type="molecule type" value="Genomic_DNA"/>
</dbReference>
<organism evidence="3 4">
    <name type="scientific">Cryobacterium tagatosivorans</name>
    <dbReference type="NCBI Taxonomy" id="1259199"/>
    <lineage>
        <taxon>Bacteria</taxon>
        <taxon>Bacillati</taxon>
        <taxon>Actinomycetota</taxon>
        <taxon>Actinomycetes</taxon>
        <taxon>Micrococcales</taxon>
        <taxon>Microbacteriaceae</taxon>
        <taxon>Cryobacterium</taxon>
    </lineage>
</organism>
<name>A0A4R8UGG9_9MICO</name>
<evidence type="ECO:0000256" key="1">
    <source>
        <dbReference type="ARBA" id="ARBA00022679"/>
    </source>
</evidence>
<dbReference type="Gene3D" id="3.40.50.2000">
    <property type="entry name" value="Glycogen Phosphorylase B"/>
    <property type="match status" value="2"/>
</dbReference>
<dbReference type="Pfam" id="PF13692">
    <property type="entry name" value="Glyco_trans_1_4"/>
    <property type="match status" value="1"/>
</dbReference>